<keyword evidence="1" id="KW-0378">Hydrolase</keyword>
<dbReference type="KEGG" id="kaf:KAFR_0B03310"/>
<dbReference type="PANTHER" id="PTHR48070:SF6">
    <property type="entry name" value="ESTERASE OVCA2"/>
    <property type="match status" value="1"/>
</dbReference>
<dbReference type="OrthoDB" id="2094269at2759"/>
<dbReference type="GO" id="GO:0005737">
    <property type="term" value="C:cytoplasm"/>
    <property type="evidence" value="ECO:0007669"/>
    <property type="project" value="TreeGrafter"/>
</dbReference>
<sequence length="219" mass="24244">MTKKVLMLHGLGQTGEYFASKTKFFRAELEKIGYELQFATAPNRYPVADLPSDLTTGIPSSSADVPTWIKTDTVNDTYSLPKSTIDYLHDFIIEHGPFEGFVGFSQGAAVTGYLMTDINSLLGLSLDEQPCPKFFMVFSGFRFKPAAYQSQYDNHPISIPSLHVKGELDTITGPEKVEGLFNSCTNDSKTMLTHPGGHFIPSSKSFLKKIVTWLDNLDA</sequence>
<dbReference type="InterPro" id="IPR050593">
    <property type="entry name" value="LovG"/>
</dbReference>
<dbReference type="GO" id="GO:0016787">
    <property type="term" value="F:hydrolase activity"/>
    <property type="evidence" value="ECO:0007669"/>
    <property type="project" value="UniProtKB-KW"/>
</dbReference>
<dbReference type="Proteomes" id="UP000005220">
    <property type="component" value="Chromosome 2"/>
</dbReference>
<dbReference type="InterPro" id="IPR029058">
    <property type="entry name" value="AB_hydrolase_fold"/>
</dbReference>
<dbReference type="eggNOG" id="KOG2551">
    <property type="taxonomic scope" value="Eukaryota"/>
</dbReference>
<dbReference type="GO" id="GO:0005634">
    <property type="term" value="C:nucleus"/>
    <property type="evidence" value="ECO:0007669"/>
    <property type="project" value="TreeGrafter"/>
</dbReference>
<name>H2AQH8_KAZAF</name>
<dbReference type="SUPFAM" id="SSF53474">
    <property type="entry name" value="alpha/beta-Hydrolases"/>
    <property type="match status" value="1"/>
</dbReference>
<evidence type="ECO:0000313" key="3">
    <source>
        <dbReference type="EMBL" id="CCF56628.1"/>
    </source>
</evidence>
<evidence type="ECO:0000256" key="1">
    <source>
        <dbReference type="ARBA" id="ARBA00022801"/>
    </source>
</evidence>
<feature type="domain" description="Serine hydrolase" evidence="2">
    <location>
        <begin position="2"/>
        <end position="210"/>
    </location>
</feature>
<dbReference type="RefSeq" id="XP_003955763.1">
    <property type="nucleotide sequence ID" value="XM_003955714.1"/>
</dbReference>
<gene>
    <name evidence="3" type="primary">KAFR0B03310</name>
    <name evidence="3" type="ORF">KAFR_0B03310</name>
</gene>
<dbReference type="Pfam" id="PF03959">
    <property type="entry name" value="FSH1"/>
    <property type="match status" value="1"/>
</dbReference>
<dbReference type="InParanoid" id="H2AQH8"/>
<dbReference type="FunCoup" id="H2AQH8">
    <property type="interactions" value="395"/>
</dbReference>
<evidence type="ECO:0000313" key="4">
    <source>
        <dbReference type="Proteomes" id="UP000005220"/>
    </source>
</evidence>
<accession>H2AQH8</accession>
<dbReference type="PANTHER" id="PTHR48070">
    <property type="entry name" value="ESTERASE OVCA2"/>
    <property type="match status" value="1"/>
</dbReference>
<dbReference type="Gene3D" id="3.40.50.1820">
    <property type="entry name" value="alpha/beta hydrolase"/>
    <property type="match status" value="1"/>
</dbReference>
<dbReference type="InterPro" id="IPR005645">
    <property type="entry name" value="FSH-like_dom"/>
</dbReference>
<proteinExistence type="predicted"/>
<evidence type="ECO:0000259" key="2">
    <source>
        <dbReference type="Pfam" id="PF03959"/>
    </source>
</evidence>
<keyword evidence="4" id="KW-1185">Reference proteome</keyword>
<reference evidence="3 4" key="1">
    <citation type="journal article" date="2011" name="Proc. Natl. Acad. Sci. U.S.A.">
        <title>Evolutionary erosion of yeast sex chromosomes by mating-type switching accidents.</title>
        <authorList>
            <person name="Gordon J.L."/>
            <person name="Armisen D."/>
            <person name="Proux-Wera E."/>
            <person name="Oheigeartaigh S.S."/>
            <person name="Byrne K.P."/>
            <person name="Wolfe K.H."/>
        </authorList>
    </citation>
    <scope>NUCLEOTIDE SEQUENCE [LARGE SCALE GENOMIC DNA]</scope>
    <source>
        <strain evidence="4">ATCC 22294 / BCRC 22015 / CBS 2517 / CECT 1963 / NBRC 1671 / NRRL Y-8276</strain>
    </source>
</reference>
<dbReference type="GeneID" id="13883088"/>
<organism evidence="3 4">
    <name type="scientific">Kazachstania africana (strain ATCC 22294 / BCRC 22015 / CBS 2517 / CECT 1963 / NBRC 1671 / NRRL Y-8276)</name>
    <name type="common">Yeast</name>
    <name type="synonym">Kluyveromyces africanus</name>
    <dbReference type="NCBI Taxonomy" id="1071382"/>
    <lineage>
        <taxon>Eukaryota</taxon>
        <taxon>Fungi</taxon>
        <taxon>Dikarya</taxon>
        <taxon>Ascomycota</taxon>
        <taxon>Saccharomycotina</taxon>
        <taxon>Saccharomycetes</taxon>
        <taxon>Saccharomycetales</taxon>
        <taxon>Saccharomycetaceae</taxon>
        <taxon>Kazachstania</taxon>
    </lineage>
</organism>
<dbReference type="HOGENOM" id="CLU_051938_2_2_1"/>
<dbReference type="AlphaFoldDB" id="H2AQH8"/>
<protein>
    <recommendedName>
        <fullName evidence="2">Serine hydrolase domain-containing protein</fullName>
    </recommendedName>
</protein>
<dbReference type="EMBL" id="HE650822">
    <property type="protein sequence ID" value="CCF56628.1"/>
    <property type="molecule type" value="Genomic_DNA"/>
</dbReference>